<keyword evidence="6" id="KW-1185">Reference proteome</keyword>
<proteinExistence type="inferred from homology"/>
<dbReference type="Pfam" id="PF08042">
    <property type="entry name" value="PqqA"/>
    <property type="match status" value="1"/>
</dbReference>
<organism evidence="5 6">
    <name type="scientific">Prosthecodimorpha staleyi</name>
    <dbReference type="NCBI Taxonomy" id="2840188"/>
    <lineage>
        <taxon>Bacteria</taxon>
        <taxon>Pseudomonadati</taxon>
        <taxon>Pseudomonadota</taxon>
        <taxon>Alphaproteobacteria</taxon>
        <taxon>Hyphomicrobiales</taxon>
        <taxon>Ancalomicrobiaceae</taxon>
        <taxon>Prosthecodimorpha</taxon>
    </lineage>
</organism>
<evidence type="ECO:0000256" key="3">
    <source>
        <dbReference type="ARBA" id="ARBA00015086"/>
    </source>
</evidence>
<evidence type="ECO:0000256" key="2">
    <source>
        <dbReference type="ARBA" id="ARBA00009325"/>
    </source>
</evidence>
<accession>A0A947D985</accession>
<evidence type="ECO:0000313" key="6">
    <source>
        <dbReference type="Proteomes" id="UP000766595"/>
    </source>
</evidence>
<dbReference type="GO" id="GO:0018189">
    <property type="term" value="P:pyrroloquinoline quinone biosynthetic process"/>
    <property type="evidence" value="ECO:0007669"/>
    <property type="project" value="UniProtKB-KW"/>
</dbReference>
<evidence type="ECO:0000256" key="4">
    <source>
        <dbReference type="ARBA" id="ARBA00022905"/>
    </source>
</evidence>
<dbReference type="AlphaFoldDB" id="A0A947D985"/>
<gene>
    <name evidence="5" type="primary">pqqA</name>
    <name evidence="5" type="ORF">KL771_20625</name>
</gene>
<comment type="pathway">
    <text evidence="1">Cofactor biosynthesis; pyrroloquinoline quinone biosynthesis.</text>
</comment>
<dbReference type="Proteomes" id="UP000766595">
    <property type="component" value="Unassembled WGS sequence"/>
</dbReference>
<reference evidence="5 6" key="1">
    <citation type="submission" date="2021-06" db="EMBL/GenBank/DDBJ databases">
        <authorList>
            <person name="Grouzdev D.S."/>
            <person name="Koziaeva V."/>
        </authorList>
    </citation>
    <scope>NUCLEOTIDE SEQUENCE [LARGE SCALE GENOMIC DNA]</scope>
    <source>
        <strain evidence="5 6">22</strain>
    </source>
</reference>
<sequence length="37" mass="4155">MAGRVAQTGGKTMRWNKPLVQEICVGLEINGYFPPEY</sequence>
<dbReference type="InterPro" id="IPR011725">
    <property type="entry name" value="PQQ_synth_PqqA"/>
</dbReference>
<name>A0A947D985_9HYPH</name>
<dbReference type="EMBL" id="JAHHZF010000011">
    <property type="protein sequence ID" value="MBT9291881.1"/>
    <property type="molecule type" value="Genomic_DNA"/>
</dbReference>
<evidence type="ECO:0000256" key="1">
    <source>
        <dbReference type="ARBA" id="ARBA00004886"/>
    </source>
</evidence>
<comment type="caution">
    <text evidence="5">The sequence shown here is derived from an EMBL/GenBank/DDBJ whole genome shotgun (WGS) entry which is preliminary data.</text>
</comment>
<comment type="similarity">
    <text evidence="2">Belongs to the PqqA family.</text>
</comment>
<evidence type="ECO:0000313" key="5">
    <source>
        <dbReference type="EMBL" id="MBT9291881.1"/>
    </source>
</evidence>
<keyword evidence="4" id="KW-0884">PQQ biosynthesis</keyword>
<dbReference type="NCBIfam" id="TIGR02107">
    <property type="entry name" value="PQQ_syn_pqqA"/>
    <property type="match status" value="1"/>
</dbReference>
<protein>
    <recommendedName>
        <fullName evidence="3">Coenzyme PQQ synthesis protein A</fullName>
    </recommendedName>
</protein>